<evidence type="ECO:0000313" key="1">
    <source>
        <dbReference type="EMBL" id="XBP73312.1"/>
    </source>
</evidence>
<organism evidence="1">
    <name type="scientific">Polaromonas hydrogenivorans</name>
    <dbReference type="NCBI Taxonomy" id="335476"/>
    <lineage>
        <taxon>Bacteria</taxon>
        <taxon>Pseudomonadati</taxon>
        <taxon>Pseudomonadota</taxon>
        <taxon>Betaproteobacteria</taxon>
        <taxon>Burkholderiales</taxon>
        <taxon>Comamonadaceae</taxon>
        <taxon>Polaromonas</taxon>
    </lineage>
</organism>
<sequence>MPTDRPRQETAGLGFRLPLNITVTRQLLPKGMAYVFRDFELGELGRLAVESTPTGETQIVSEVAGDAADPMTQRRLELLEPICRELTSILESVKGQGRAAPLPVRTPYPRGKVPCEEVRCDACGQMVAFLVFVDGATDEGRFEDYARQMYPHYARNNVPTYLIGPALGSGPMEHRPANILKVWPQRSPMECLQPEEFNPRLIELSQRHCR</sequence>
<accession>A0AAU7M0E0</accession>
<protein>
    <submittedName>
        <fullName evidence="1">Uncharacterized protein</fullName>
    </submittedName>
</protein>
<gene>
    <name evidence="1" type="ORF">ABLV49_25805</name>
</gene>
<proteinExistence type="predicted"/>
<dbReference type="EMBL" id="CP157680">
    <property type="protein sequence ID" value="XBP73312.1"/>
    <property type="molecule type" value="Genomic_DNA"/>
</dbReference>
<keyword evidence="1" id="KW-0614">Plasmid</keyword>
<dbReference type="RefSeq" id="WP_349283406.1">
    <property type="nucleotide sequence ID" value="NZ_CBCSCU010000054.1"/>
</dbReference>
<geneLocation type="plasmid" evidence="1">
    <name>p5</name>
</geneLocation>
<name>A0AAU7M0E0_9BURK</name>
<reference evidence="1" key="1">
    <citation type="submission" date="2024-05" db="EMBL/GenBank/DDBJ databases">
        <authorList>
            <person name="Bunk B."/>
            <person name="Swiderski J."/>
            <person name="Sproer C."/>
            <person name="Thiel V."/>
        </authorList>
    </citation>
    <scope>NUCLEOTIDE SEQUENCE</scope>
    <source>
        <strain evidence="1">DSM 17735</strain>
        <plasmid evidence="1">p5</plasmid>
    </source>
</reference>
<dbReference type="AlphaFoldDB" id="A0AAU7M0E0"/>